<feature type="region of interest" description="Disordered" evidence="1">
    <location>
        <begin position="364"/>
        <end position="391"/>
    </location>
</feature>
<sequence length="1104" mass="119715">MQHLSIRSSFISQSSIRHRPHSLEWRISQTRLASGCSRRPGFVELFASCQLPQRLIRAAWLTAARPGREFLTAEDLAEFHNRLEAATTAAGDRSELVGRRRASADAPAEAAVLVDSNDDEFAAADSVLETPAAGTRLCAQLSAIGDGPMLLKPPAPPPAETETDDADETSTPVPNWPRAGGSPHLPQLLSEPTSRLLVCLRCWRLPWQLPIPSPSPPAWRAGALAGFGSWLPGCRRVLGWLPHGSAAVTTLTAGIRLRRPDATPCRGWLTGRQFCCAADRAASARPGKPTARPTATAPSCGVLLSAVSGLVYAQSQSQRRHASRRCYGRAARGSCTNRPAELSTPCRCSAVPDKLARLRAIGLGRSRPGGAAGARDGGAGPAPRGAAPREPKLRLVQDGTAGWEKNVDRQLLEWGGVKNAGNNAQAIEGREAELGTGRGISQQSAARRPRSHWQMIFRLLRPGQTLARARHALGRSAGMLDPAAANAAEYPLAACACHVKTRAPCCWPVAVSFLLAVLINPRACCPASRSALATAPPAPTCRLISRMPKASGDVFAECGAHRCSRRPPPPPSRSTKRLLKSARAGNLRRITSCAVRTTPCCCCDRPCQACCSPCCWWLAPWRERAKYLMPYFCMQLVRLLSSTVSPWSGYFSYLPDAKAWLSGTSLAARRRRSPLPPLAWTMPPLLRDAGSPACCTADGQGLPARHGLGCYKFLLRARRPAHLRSVATRPRRILTPEDDDMDSETATDPHLLMMHPAGGRPVPPKYEDALKGSRPTDPPAGPPATKTKKVASATLSVASKISGIALLLLLIFFSFAIELRAYEQSQKDKVCTRDDCGTSKFWELWAWVTAALLCLRLLLPTALLECLALSHWEGTAMIGNLKIENLPSTIEVKQQQAGQPAVNSVRDHLRGFSPCQPVYRRCSSGICKVIEQCNHSVWEAHSNISDYLIRLAFKFRNLSIQRRLGLSWVLLSTIMGCQHFRMVRHGSALELQGIKGKSSDLDAVRSKIKALLRQSDDSLRLQSSEADTIRQALVDVSLELAAPAHLSGRAAFVGFEDKHDNVKCIVFNALLVFLHSCGLLGLVLLSGYVRRRSDKKPLGGEPPS</sequence>
<reference evidence="4" key="1">
    <citation type="submission" date="2016-11" db="UniProtKB">
        <authorList>
            <consortium name="WormBaseParasite"/>
        </authorList>
    </citation>
    <scope>IDENTIFICATION</scope>
</reference>
<keyword evidence="2" id="KW-0812">Transmembrane</keyword>
<accession>A0A1I8FHK7</accession>
<dbReference type="AlphaFoldDB" id="A0A1I8FHK7"/>
<feature type="transmembrane region" description="Helical" evidence="2">
    <location>
        <begin position="801"/>
        <end position="821"/>
    </location>
</feature>
<feature type="region of interest" description="Disordered" evidence="1">
    <location>
        <begin position="148"/>
        <end position="187"/>
    </location>
</feature>
<keyword evidence="3" id="KW-1185">Reference proteome</keyword>
<evidence type="ECO:0000256" key="2">
    <source>
        <dbReference type="SAM" id="Phobius"/>
    </source>
</evidence>
<dbReference type="WBParaSite" id="maker-unitig_34310-snap-gene-0.3-mRNA-1">
    <property type="protein sequence ID" value="maker-unitig_34310-snap-gene-0.3-mRNA-1"/>
    <property type="gene ID" value="maker-unitig_34310-snap-gene-0.3"/>
</dbReference>
<feature type="compositionally biased region" description="Gly residues" evidence="1">
    <location>
        <begin position="370"/>
        <end position="380"/>
    </location>
</feature>
<evidence type="ECO:0000313" key="4">
    <source>
        <dbReference type="WBParaSite" id="maker-unitig_34310-snap-gene-0.3-mRNA-1"/>
    </source>
</evidence>
<feature type="transmembrane region" description="Helical" evidence="2">
    <location>
        <begin position="1065"/>
        <end position="1089"/>
    </location>
</feature>
<keyword evidence="2" id="KW-1133">Transmembrane helix</keyword>
<name>A0A1I8FHK7_9PLAT</name>
<feature type="compositionally biased region" description="Acidic residues" evidence="1">
    <location>
        <begin position="736"/>
        <end position="745"/>
    </location>
</feature>
<organism evidence="3 4">
    <name type="scientific">Macrostomum lignano</name>
    <dbReference type="NCBI Taxonomy" id="282301"/>
    <lineage>
        <taxon>Eukaryota</taxon>
        <taxon>Metazoa</taxon>
        <taxon>Spiralia</taxon>
        <taxon>Lophotrochozoa</taxon>
        <taxon>Platyhelminthes</taxon>
        <taxon>Rhabditophora</taxon>
        <taxon>Macrostomorpha</taxon>
        <taxon>Macrostomida</taxon>
        <taxon>Macrostomidae</taxon>
        <taxon>Macrostomum</taxon>
    </lineage>
</organism>
<evidence type="ECO:0000256" key="1">
    <source>
        <dbReference type="SAM" id="MobiDB-lite"/>
    </source>
</evidence>
<proteinExistence type="predicted"/>
<protein>
    <submittedName>
        <fullName evidence="4">Rab-GAP TBC domain-containing protein</fullName>
    </submittedName>
</protein>
<keyword evidence="2" id="KW-0472">Membrane</keyword>
<dbReference type="Proteomes" id="UP000095280">
    <property type="component" value="Unplaced"/>
</dbReference>
<feature type="region of interest" description="Disordered" evidence="1">
    <location>
        <begin position="730"/>
        <end position="786"/>
    </location>
</feature>
<evidence type="ECO:0000313" key="3">
    <source>
        <dbReference type="Proteomes" id="UP000095280"/>
    </source>
</evidence>